<dbReference type="InterPro" id="IPR036627">
    <property type="entry name" value="CobW-likC_sf"/>
</dbReference>
<comment type="catalytic activity">
    <reaction evidence="5">
        <text>GTP + H2O = GDP + phosphate + H(+)</text>
        <dbReference type="Rhea" id="RHEA:19669"/>
        <dbReference type="ChEBI" id="CHEBI:15377"/>
        <dbReference type="ChEBI" id="CHEBI:15378"/>
        <dbReference type="ChEBI" id="CHEBI:37565"/>
        <dbReference type="ChEBI" id="CHEBI:43474"/>
        <dbReference type="ChEBI" id="CHEBI:58189"/>
    </reaction>
    <physiologicalReaction direction="left-to-right" evidence="5">
        <dbReference type="Rhea" id="RHEA:19670"/>
    </physiologicalReaction>
</comment>
<dbReference type="GO" id="GO:0000166">
    <property type="term" value="F:nucleotide binding"/>
    <property type="evidence" value="ECO:0007669"/>
    <property type="project" value="UniProtKB-KW"/>
</dbReference>
<dbReference type="InterPro" id="IPR027417">
    <property type="entry name" value="P-loop_NTPase"/>
</dbReference>
<keyword evidence="3" id="KW-0143">Chaperone</keyword>
<dbReference type="eggNOG" id="COG0523">
    <property type="taxonomic scope" value="Bacteria"/>
</dbReference>
<evidence type="ECO:0000256" key="4">
    <source>
        <dbReference type="ARBA" id="ARBA00034320"/>
    </source>
</evidence>
<evidence type="ECO:0000256" key="2">
    <source>
        <dbReference type="ARBA" id="ARBA00022801"/>
    </source>
</evidence>
<dbReference type="EMBL" id="CP001854">
    <property type="protein sequence ID" value="ADB49961.1"/>
    <property type="molecule type" value="Genomic_DNA"/>
</dbReference>
<proteinExistence type="inferred from homology"/>
<dbReference type="InterPro" id="IPR011629">
    <property type="entry name" value="CobW-like_C"/>
</dbReference>
<evidence type="ECO:0000256" key="3">
    <source>
        <dbReference type="ARBA" id="ARBA00023186"/>
    </source>
</evidence>
<reference evidence="7 8" key="1">
    <citation type="journal article" date="2010" name="Stand. Genomic Sci.">
        <title>Complete genome sequence of Conexibacter woesei type strain (ID131577).</title>
        <authorList>
            <person name="Pukall R."/>
            <person name="Lapidus A."/>
            <person name="Glavina Del Rio T."/>
            <person name="Copeland A."/>
            <person name="Tice H."/>
            <person name="Cheng J.-F."/>
            <person name="Lucas S."/>
            <person name="Chen F."/>
            <person name="Nolan M."/>
            <person name="Bruce D."/>
            <person name="Goodwin L."/>
            <person name="Pitluck S."/>
            <person name="Mavromatis K."/>
            <person name="Ivanova N."/>
            <person name="Ovchinnikova G."/>
            <person name="Pati A."/>
            <person name="Chen A."/>
            <person name="Palaniappan K."/>
            <person name="Land M."/>
            <person name="Hauser L."/>
            <person name="Chang Y.-J."/>
            <person name="Jeffries C.D."/>
            <person name="Chain P."/>
            <person name="Meincke L."/>
            <person name="Sims D."/>
            <person name="Brettin T."/>
            <person name="Detter J.C."/>
            <person name="Rohde M."/>
            <person name="Goeker M."/>
            <person name="Bristow J."/>
            <person name="Eisen J.A."/>
            <person name="Markowitz V."/>
            <person name="Kyrpides N.C."/>
            <person name="Klenk H.-P."/>
            <person name="Hugenholtz P."/>
        </authorList>
    </citation>
    <scope>NUCLEOTIDE SEQUENCE [LARGE SCALE GENOMIC DNA]</scope>
    <source>
        <strain evidence="8">DSM 14684 / CIP 108061 / JCM 11494 / NBRC 100937 / ID131577</strain>
    </source>
</reference>
<dbReference type="Gene3D" id="3.30.1220.10">
    <property type="entry name" value="CobW-like, C-terminal domain"/>
    <property type="match status" value="1"/>
</dbReference>
<name>D3EZY5_CONWI</name>
<dbReference type="PANTHER" id="PTHR43603">
    <property type="entry name" value="COBW DOMAIN-CONTAINING PROTEIN DDB_G0274527"/>
    <property type="match status" value="1"/>
</dbReference>
<dbReference type="Gene3D" id="3.40.50.300">
    <property type="entry name" value="P-loop containing nucleotide triphosphate hydrolases"/>
    <property type="match status" value="1"/>
</dbReference>
<gene>
    <name evidence="7" type="ordered locus">Cwoe_1533</name>
</gene>
<dbReference type="CDD" id="cd03112">
    <property type="entry name" value="CobW-like"/>
    <property type="match status" value="1"/>
</dbReference>
<accession>D3EZY5</accession>
<protein>
    <submittedName>
        <fullName evidence="7">Cobalamin synthesis protein P47K</fullName>
    </submittedName>
</protein>
<reference evidence="8" key="2">
    <citation type="submission" date="2010-01" db="EMBL/GenBank/DDBJ databases">
        <title>The complete genome of Conexibacter woesei DSM 14684.</title>
        <authorList>
            <consortium name="US DOE Joint Genome Institute (JGI-PGF)"/>
            <person name="Lucas S."/>
            <person name="Copeland A."/>
            <person name="Lapidus A."/>
            <person name="Glavina del Rio T."/>
            <person name="Dalin E."/>
            <person name="Tice H."/>
            <person name="Bruce D."/>
            <person name="Goodwin L."/>
            <person name="Pitluck S."/>
            <person name="Kyrpides N."/>
            <person name="Mavromatis K."/>
            <person name="Ivanova N."/>
            <person name="Mikhailova N."/>
            <person name="Chertkov O."/>
            <person name="Brettin T."/>
            <person name="Detter J.C."/>
            <person name="Han C."/>
            <person name="Larimer F."/>
            <person name="Land M."/>
            <person name="Hauser L."/>
            <person name="Markowitz V."/>
            <person name="Cheng J.-F."/>
            <person name="Hugenholtz P."/>
            <person name="Woyke T."/>
            <person name="Wu D."/>
            <person name="Pukall R."/>
            <person name="Steenblock K."/>
            <person name="Schneider S."/>
            <person name="Klenk H.-P."/>
            <person name="Eisen J.A."/>
        </authorList>
    </citation>
    <scope>NUCLEOTIDE SEQUENCE [LARGE SCALE GENOMIC DNA]</scope>
    <source>
        <strain evidence="8">DSM 14684 / CIP 108061 / JCM 11494 / NBRC 100937 / ID131577</strain>
    </source>
</reference>
<feature type="domain" description="CobW C-terminal" evidence="6">
    <location>
        <begin position="276"/>
        <end position="392"/>
    </location>
</feature>
<evidence type="ECO:0000256" key="5">
    <source>
        <dbReference type="ARBA" id="ARBA00049117"/>
    </source>
</evidence>
<dbReference type="STRING" id="469383.Cwoe_1533"/>
<dbReference type="Proteomes" id="UP000008229">
    <property type="component" value="Chromosome"/>
</dbReference>
<evidence type="ECO:0000313" key="7">
    <source>
        <dbReference type="EMBL" id="ADB49961.1"/>
    </source>
</evidence>
<dbReference type="Pfam" id="PF02492">
    <property type="entry name" value="cobW"/>
    <property type="match status" value="1"/>
</dbReference>
<comment type="similarity">
    <text evidence="4">Belongs to the SIMIBI class G3E GTPase family. ZNG1 subfamily.</text>
</comment>
<dbReference type="PANTHER" id="PTHR43603:SF1">
    <property type="entry name" value="ZINC-REGULATED GTPASE METALLOPROTEIN ACTIVATOR 1"/>
    <property type="match status" value="1"/>
</dbReference>
<keyword evidence="1" id="KW-0547">Nucleotide-binding</keyword>
<evidence type="ECO:0000313" key="8">
    <source>
        <dbReference type="Proteomes" id="UP000008229"/>
    </source>
</evidence>
<dbReference type="InterPro" id="IPR051927">
    <property type="entry name" value="Zn_Chap_cDPG_Synth"/>
</dbReference>
<dbReference type="HOGENOM" id="CLU_017452_2_0_11"/>
<dbReference type="InterPro" id="IPR003495">
    <property type="entry name" value="CobW/HypB/UreG_nucleotide-bd"/>
</dbReference>
<sequence length="422" mass="46034">MTDQIDGPAPQAASAQPAAGDSRLPVTVLSGFLGAGKTTVLNHLLSNRAGLRVAVIVNDMSEINVDAQLVRGGASALTRVEERLVELTNGCICCTLREDLLVEVGRLAREGAFDYLLIESTGISEPLNVAETFTFADEHGRSLGDMARLDTMATVVDAHAFARDLGSVEGLGDRGESLGEDDERTVVDLLLDQVEFADVLVLNKTDLVAGEELARLEALLRRLNPAARQLRAERGRVAPGELLGTGRFDFERAAQAPGWLAVLRGEEQSEADEYGFSSFAYRRDRPFHPERLWALVNGAFPEVVRSKGFFWLASRPAVAAEWSTAGGIVHVGPAGAWWAVVPPAAWPEEPGERAQVEALVAAGRWGDRRQELVFIGAGLDRERLTERLDACLLTDPELSMGFDGWRRLPDPWPEWYREDQAA</sequence>
<dbReference type="GO" id="GO:0016787">
    <property type="term" value="F:hydrolase activity"/>
    <property type="evidence" value="ECO:0007669"/>
    <property type="project" value="UniProtKB-KW"/>
</dbReference>
<dbReference type="Pfam" id="PF07683">
    <property type="entry name" value="CobW_C"/>
    <property type="match status" value="1"/>
</dbReference>
<evidence type="ECO:0000256" key="1">
    <source>
        <dbReference type="ARBA" id="ARBA00022741"/>
    </source>
</evidence>
<dbReference type="RefSeq" id="WP_012933012.1">
    <property type="nucleotide sequence ID" value="NC_013739.1"/>
</dbReference>
<evidence type="ECO:0000259" key="6">
    <source>
        <dbReference type="SMART" id="SM00833"/>
    </source>
</evidence>
<dbReference type="AlphaFoldDB" id="D3EZY5"/>
<dbReference type="KEGG" id="cwo:Cwoe_1533"/>
<keyword evidence="8" id="KW-1185">Reference proteome</keyword>
<dbReference type="OrthoDB" id="9808822at2"/>
<dbReference type="SMART" id="SM00833">
    <property type="entry name" value="CobW_C"/>
    <property type="match status" value="1"/>
</dbReference>
<organism evidence="7 8">
    <name type="scientific">Conexibacter woesei (strain DSM 14684 / CCUG 47730 / CIP 108061 / JCM 11494 / NBRC 100937 / ID131577)</name>
    <dbReference type="NCBI Taxonomy" id="469383"/>
    <lineage>
        <taxon>Bacteria</taxon>
        <taxon>Bacillati</taxon>
        <taxon>Actinomycetota</taxon>
        <taxon>Thermoleophilia</taxon>
        <taxon>Solirubrobacterales</taxon>
        <taxon>Conexibacteraceae</taxon>
        <taxon>Conexibacter</taxon>
    </lineage>
</organism>
<keyword evidence="2" id="KW-0378">Hydrolase</keyword>
<dbReference type="SUPFAM" id="SSF52540">
    <property type="entry name" value="P-loop containing nucleoside triphosphate hydrolases"/>
    <property type="match status" value="1"/>
</dbReference>